<reference evidence="4 5" key="1">
    <citation type="submission" date="2023-10" db="EMBL/GenBank/DDBJ databases">
        <authorList>
            <person name="Maclean D."/>
            <person name="Macfadyen A."/>
        </authorList>
    </citation>
    <scope>NUCLEOTIDE SEQUENCE [LARGE SCALE GENOMIC DNA]</scope>
</reference>
<feature type="domain" description="Protein kinase" evidence="3">
    <location>
        <begin position="51"/>
        <end position="352"/>
    </location>
</feature>
<keyword evidence="5" id="KW-1185">Reference proteome</keyword>
<evidence type="ECO:0000259" key="3">
    <source>
        <dbReference type="PROSITE" id="PS50011"/>
    </source>
</evidence>
<dbReference type="PANTHER" id="PTHR48014:SF21">
    <property type="entry name" value="SERINE_THREONINE-PROTEIN KINASE FRAY2"/>
    <property type="match status" value="1"/>
</dbReference>
<evidence type="ECO:0000256" key="2">
    <source>
        <dbReference type="SAM" id="MobiDB-lite"/>
    </source>
</evidence>
<evidence type="ECO:0000313" key="4">
    <source>
        <dbReference type="EMBL" id="CAK0782459.1"/>
    </source>
</evidence>
<dbReference type="InterPro" id="IPR011009">
    <property type="entry name" value="Kinase-like_dom_sf"/>
</dbReference>
<feature type="compositionally biased region" description="Polar residues" evidence="2">
    <location>
        <begin position="7"/>
        <end position="16"/>
    </location>
</feature>
<name>A0AAV1I9K0_9CHLO</name>
<dbReference type="InterPro" id="IPR008271">
    <property type="entry name" value="Ser/Thr_kinase_AS"/>
</dbReference>
<dbReference type="Gene3D" id="1.10.510.10">
    <property type="entry name" value="Transferase(Phosphotransferase) domain 1"/>
    <property type="match status" value="1"/>
</dbReference>
<feature type="compositionally biased region" description="Low complexity" evidence="2">
    <location>
        <begin position="215"/>
        <end position="230"/>
    </location>
</feature>
<gene>
    <name evidence="4" type="ORF">CVIRNUC_005698</name>
</gene>
<dbReference type="Proteomes" id="UP001314263">
    <property type="component" value="Unassembled WGS sequence"/>
</dbReference>
<dbReference type="GO" id="GO:0004672">
    <property type="term" value="F:protein kinase activity"/>
    <property type="evidence" value="ECO:0007669"/>
    <property type="project" value="InterPro"/>
</dbReference>
<dbReference type="InterPro" id="IPR047173">
    <property type="entry name" value="STRAD_A/B-like"/>
</dbReference>
<comment type="caution">
    <text evidence="4">The sequence shown here is derived from an EMBL/GenBank/DDBJ whole genome shotgun (WGS) entry which is preliminary data.</text>
</comment>
<feature type="region of interest" description="Disordered" evidence="2">
    <location>
        <begin position="1"/>
        <end position="39"/>
    </location>
</feature>
<dbReference type="AlphaFoldDB" id="A0AAV1I9K0"/>
<evidence type="ECO:0000256" key="1">
    <source>
        <dbReference type="ARBA" id="ARBA00008874"/>
    </source>
</evidence>
<feature type="region of interest" description="Disordered" evidence="2">
    <location>
        <begin position="206"/>
        <end position="230"/>
    </location>
</feature>
<dbReference type="GO" id="GO:0005524">
    <property type="term" value="F:ATP binding"/>
    <property type="evidence" value="ECO:0007669"/>
    <property type="project" value="InterPro"/>
</dbReference>
<dbReference type="SUPFAM" id="SSF56112">
    <property type="entry name" value="Protein kinase-like (PK-like)"/>
    <property type="match status" value="1"/>
</dbReference>
<dbReference type="EMBL" id="CAUYUE010000007">
    <property type="protein sequence ID" value="CAK0782459.1"/>
    <property type="molecule type" value="Genomic_DNA"/>
</dbReference>
<dbReference type="InterPro" id="IPR000719">
    <property type="entry name" value="Prot_kinase_dom"/>
</dbReference>
<evidence type="ECO:0000313" key="5">
    <source>
        <dbReference type="Proteomes" id="UP001314263"/>
    </source>
</evidence>
<dbReference type="Gene3D" id="3.30.200.20">
    <property type="entry name" value="Phosphorylase Kinase, domain 1"/>
    <property type="match status" value="1"/>
</dbReference>
<dbReference type="SMART" id="SM00220">
    <property type="entry name" value="S_TKc"/>
    <property type="match status" value="1"/>
</dbReference>
<organism evidence="4 5">
    <name type="scientific">Coccomyxa viridis</name>
    <dbReference type="NCBI Taxonomy" id="1274662"/>
    <lineage>
        <taxon>Eukaryota</taxon>
        <taxon>Viridiplantae</taxon>
        <taxon>Chlorophyta</taxon>
        <taxon>core chlorophytes</taxon>
        <taxon>Trebouxiophyceae</taxon>
        <taxon>Trebouxiophyceae incertae sedis</taxon>
        <taxon>Coccomyxaceae</taxon>
        <taxon>Coccomyxa</taxon>
    </lineage>
</organism>
<dbReference type="PROSITE" id="PS50011">
    <property type="entry name" value="PROTEIN_KINASE_DOM"/>
    <property type="match status" value="1"/>
</dbReference>
<protein>
    <recommendedName>
        <fullName evidence="3">Protein kinase domain-containing protein</fullName>
    </recommendedName>
</protein>
<dbReference type="PANTHER" id="PTHR48014">
    <property type="entry name" value="SERINE/THREONINE-PROTEIN KINASE FRAY2"/>
    <property type="match status" value="1"/>
</dbReference>
<sequence>MERASSKPLQQVSFSAKASGGKLRRAKSHADLHGSKNTWSQHTYPTTAADYELQKEVGKGACGMVWLATCKATAEQVAVKILELDNMACDLDTIRRETQIMAEMRHPNVMPLYCSFVHKEQLWMVMPYVSGGSIYNIILNQHSEGLEEEMVATIALDVLKGLEYMHAHSMLHRDVKAANVLINHDGRVVLSDFGVTANLERATPSSLRRISHSQASTSDAAESPSSAASGGSIGQFQNAWAAQKYLARNTFCGTPCFMAPEVMQQTQGYDLAADVWSFGILLEELTLGRAPYANMSLTSVILTTLHQDAPTLSTQKTKRSVSEELHDIVKQCLQKDPALRPTCAQLLKHKFFKRAEDPAYLVKYLLNGVTGTPMKDMLRTVTRTFRSKPVDKRTTSQRNLNVYATAHLSGDVANAVTLLKRMTRPASRKHKAGLLVSSEELAACQGVCFTVLHRTKQGLGVDCVRGNGFCIARKPQKALTPRKTFMHWASVDTFRPGLSVLDAGLPRKDSAEEKEERKGQEWTAPCYFDISIMGCGDSFGEDGYVEAIILLPDEATVEVFKRGEGALEQTAAHDSASSYTGQASTCKAYAIADDSVFNLCLNGARIQENPGANSRVFGGQAVVPAEVLLGKTMAPHEFLVLYKLLSSLCAEASCDQAGPGMGRSKPGAAALCRMEERGSTLMYRMPIWLYDDDD</sequence>
<comment type="similarity">
    <text evidence="1">Belongs to the protein kinase superfamily. STE Ser/Thr protein kinase family. STE20 subfamily.</text>
</comment>
<accession>A0AAV1I9K0</accession>
<dbReference type="GO" id="GO:0043539">
    <property type="term" value="F:protein serine/threonine kinase activator activity"/>
    <property type="evidence" value="ECO:0007669"/>
    <property type="project" value="InterPro"/>
</dbReference>
<dbReference type="PROSITE" id="PS00108">
    <property type="entry name" value="PROTEIN_KINASE_ST"/>
    <property type="match status" value="1"/>
</dbReference>
<dbReference type="Pfam" id="PF00069">
    <property type="entry name" value="Pkinase"/>
    <property type="match status" value="2"/>
</dbReference>
<proteinExistence type="inferred from homology"/>